<gene>
    <name evidence="1" type="ORF">MILVUS5_LOCUS5402</name>
</gene>
<comment type="caution">
    <text evidence="1">The sequence shown here is derived from an EMBL/GenBank/DDBJ whole genome shotgun (WGS) entry which is preliminary data.</text>
</comment>
<name>A0ACB0IRK7_TRIPR</name>
<evidence type="ECO:0000313" key="1">
    <source>
        <dbReference type="EMBL" id="CAJ2634524.1"/>
    </source>
</evidence>
<dbReference type="EMBL" id="CASHSV030000002">
    <property type="protein sequence ID" value="CAJ2634524.1"/>
    <property type="molecule type" value="Genomic_DNA"/>
</dbReference>
<accession>A0ACB0IRK7</accession>
<protein>
    <submittedName>
        <fullName evidence="1">Uncharacterized protein</fullName>
    </submittedName>
</protein>
<evidence type="ECO:0000313" key="2">
    <source>
        <dbReference type="Proteomes" id="UP001177021"/>
    </source>
</evidence>
<keyword evidence="2" id="KW-1185">Reference proteome</keyword>
<reference evidence="1" key="1">
    <citation type="submission" date="2023-10" db="EMBL/GenBank/DDBJ databases">
        <authorList>
            <person name="Rodriguez Cubillos JULIANA M."/>
            <person name="De Vega J."/>
        </authorList>
    </citation>
    <scope>NUCLEOTIDE SEQUENCE</scope>
</reference>
<organism evidence="1 2">
    <name type="scientific">Trifolium pratense</name>
    <name type="common">Red clover</name>
    <dbReference type="NCBI Taxonomy" id="57577"/>
    <lineage>
        <taxon>Eukaryota</taxon>
        <taxon>Viridiplantae</taxon>
        <taxon>Streptophyta</taxon>
        <taxon>Embryophyta</taxon>
        <taxon>Tracheophyta</taxon>
        <taxon>Spermatophyta</taxon>
        <taxon>Magnoliopsida</taxon>
        <taxon>eudicotyledons</taxon>
        <taxon>Gunneridae</taxon>
        <taxon>Pentapetalae</taxon>
        <taxon>rosids</taxon>
        <taxon>fabids</taxon>
        <taxon>Fabales</taxon>
        <taxon>Fabaceae</taxon>
        <taxon>Papilionoideae</taxon>
        <taxon>50 kb inversion clade</taxon>
        <taxon>NPAAA clade</taxon>
        <taxon>Hologalegina</taxon>
        <taxon>IRL clade</taxon>
        <taxon>Trifolieae</taxon>
        <taxon>Trifolium</taxon>
    </lineage>
</organism>
<dbReference type="Proteomes" id="UP001177021">
    <property type="component" value="Unassembled WGS sequence"/>
</dbReference>
<proteinExistence type="predicted"/>
<sequence length="285" mass="30910">MFLTWASALRITLLLLLIAAIVFACFTLPIEKILKDFLLWVHRDLGPWGPLALALAYIPLTIFAVPASVLTLGGGYLFGLPIGIVADSIGATMGAVAAFLVGGTIGKSFVVSKLKDYPQFRSVSIAIEKSGFKIVFLLRLVPLLPFNMLNYLLSVTPVPLGEYALASWLGMMPITMALVYAGTTLKDLSDVTRDMGEFSKTRLAFIIFSVVMSVVMMICVTKVAKSTLDKALAECEQDTDEASSSAEQPMVVGRSVDLNEPGRSVGLNEPLVEIEQDQEQDNQQK</sequence>